<keyword evidence="11 12" id="KW-0472">Membrane</keyword>
<organism evidence="15 16">
    <name type="scientific">Brevibacillus laterosporus LMG 15441</name>
    <dbReference type="NCBI Taxonomy" id="1042163"/>
    <lineage>
        <taxon>Bacteria</taxon>
        <taxon>Bacillati</taxon>
        <taxon>Bacillota</taxon>
        <taxon>Bacilli</taxon>
        <taxon>Bacillales</taxon>
        <taxon>Paenibacillaceae</taxon>
        <taxon>Brevibacillus</taxon>
    </lineage>
</organism>
<dbReference type="PRINTS" id="PR00344">
    <property type="entry name" value="BCTRLSENSOR"/>
</dbReference>
<dbReference type="CDD" id="cd00082">
    <property type="entry name" value="HisKA"/>
    <property type="match status" value="1"/>
</dbReference>
<evidence type="ECO:0000256" key="4">
    <source>
        <dbReference type="ARBA" id="ARBA00022475"/>
    </source>
</evidence>
<dbReference type="GO" id="GO:0005886">
    <property type="term" value="C:plasma membrane"/>
    <property type="evidence" value="ECO:0007669"/>
    <property type="project" value="UniProtKB-SubCell"/>
</dbReference>
<accession>A0A075R445</accession>
<dbReference type="InterPro" id="IPR003594">
    <property type="entry name" value="HATPase_dom"/>
</dbReference>
<dbReference type="eggNOG" id="COG5002">
    <property type="taxonomic scope" value="Bacteria"/>
</dbReference>
<comment type="catalytic activity">
    <reaction evidence="1">
        <text>ATP + protein L-histidine = ADP + protein N-phospho-L-histidine.</text>
        <dbReference type="EC" id="2.7.13.3"/>
    </reaction>
</comment>
<evidence type="ECO:0000256" key="1">
    <source>
        <dbReference type="ARBA" id="ARBA00000085"/>
    </source>
</evidence>
<dbReference type="PROSITE" id="PS50109">
    <property type="entry name" value="HIS_KIN"/>
    <property type="match status" value="1"/>
</dbReference>
<dbReference type="STRING" id="1042163.BRLA_c016240"/>
<dbReference type="EC" id="2.7.13.3" evidence="3"/>
<protein>
    <recommendedName>
        <fullName evidence="3">histidine kinase</fullName>
        <ecNumber evidence="3">2.7.13.3</ecNumber>
    </recommendedName>
</protein>
<keyword evidence="16" id="KW-1185">Reference proteome</keyword>
<proteinExistence type="predicted"/>
<dbReference type="InterPro" id="IPR003661">
    <property type="entry name" value="HisK_dim/P_dom"/>
</dbReference>
<keyword evidence="4" id="KW-1003">Cell membrane</keyword>
<evidence type="ECO:0000256" key="12">
    <source>
        <dbReference type="SAM" id="Phobius"/>
    </source>
</evidence>
<dbReference type="CDD" id="cd06225">
    <property type="entry name" value="HAMP"/>
    <property type="match status" value="1"/>
</dbReference>
<dbReference type="SMART" id="SM00387">
    <property type="entry name" value="HATPase_c"/>
    <property type="match status" value="1"/>
</dbReference>
<dbReference type="SMART" id="SM00304">
    <property type="entry name" value="HAMP"/>
    <property type="match status" value="1"/>
</dbReference>
<evidence type="ECO:0000256" key="5">
    <source>
        <dbReference type="ARBA" id="ARBA00022553"/>
    </source>
</evidence>
<dbReference type="InterPro" id="IPR036097">
    <property type="entry name" value="HisK_dim/P_sf"/>
</dbReference>
<dbReference type="GO" id="GO:0005524">
    <property type="term" value="F:ATP binding"/>
    <property type="evidence" value="ECO:0007669"/>
    <property type="project" value="UniProtKB-KW"/>
</dbReference>
<dbReference type="PANTHER" id="PTHR45453:SF1">
    <property type="entry name" value="PHOSPHATE REGULON SENSOR PROTEIN PHOR"/>
    <property type="match status" value="1"/>
</dbReference>
<dbReference type="Pfam" id="PF02518">
    <property type="entry name" value="HATPase_c"/>
    <property type="match status" value="1"/>
</dbReference>
<dbReference type="GO" id="GO:0004721">
    <property type="term" value="F:phosphoprotein phosphatase activity"/>
    <property type="evidence" value="ECO:0007669"/>
    <property type="project" value="TreeGrafter"/>
</dbReference>
<dbReference type="CDD" id="cd00075">
    <property type="entry name" value="HATPase"/>
    <property type="match status" value="1"/>
</dbReference>
<dbReference type="Gene3D" id="3.30.565.10">
    <property type="entry name" value="Histidine kinase-like ATPase, C-terminal domain"/>
    <property type="match status" value="1"/>
</dbReference>
<dbReference type="InterPro" id="IPR050351">
    <property type="entry name" value="BphY/WalK/GraS-like"/>
</dbReference>
<keyword evidence="8 15" id="KW-0418">Kinase</keyword>
<reference evidence="15 16" key="1">
    <citation type="journal article" date="2011" name="J. Bacteriol.">
        <title>Genome sequence of Brevibacillus laterosporus LMG 15441, a pathogen of invertebrates.</title>
        <authorList>
            <person name="Djukic M."/>
            <person name="Poehlein A."/>
            <person name="Thurmer A."/>
            <person name="Daniel R."/>
        </authorList>
    </citation>
    <scope>NUCLEOTIDE SEQUENCE [LARGE SCALE GENOMIC DNA]</scope>
    <source>
        <strain evidence="15 16">LMG 15441</strain>
    </source>
</reference>
<keyword evidence="12" id="KW-1133">Transmembrane helix</keyword>
<name>A0A075R445_BRELA</name>
<dbReference type="EMBL" id="CP007806">
    <property type="protein sequence ID" value="AIG25948.1"/>
    <property type="molecule type" value="Genomic_DNA"/>
</dbReference>
<dbReference type="InterPro" id="IPR003660">
    <property type="entry name" value="HAMP_dom"/>
</dbReference>
<dbReference type="PANTHER" id="PTHR45453">
    <property type="entry name" value="PHOSPHATE REGULON SENSOR PROTEIN PHOR"/>
    <property type="match status" value="1"/>
</dbReference>
<keyword evidence="12" id="KW-0812">Transmembrane</keyword>
<dbReference type="KEGG" id="blr:BRLA_c016240"/>
<evidence type="ECO:0000256" key="9">
    <source>
        <dbReference type="ARBA" id="ARBA00022840"/>
    </source>
</evidence>
<dbReference type="AlphaFoldDB" id="A0A075R445"/>
<evidence type="ECO:0000256" key="6">
    <source>
        <dbReference type="ARBA" id="ARBA00022679"/>
    </source>
</evidence>
<dbReference type="SMART" id="SM00388">
    <property type="entry name" value="HisKA"/>
    <property type="match status" value="1"/>
</dbReference>
<evidence type="ECO:0000256" key="10">
    <source>
        <dbReference type="ARBA" id="ARBA00023012"/>
    </source>
</evidence>
<evidence type="ECO:0000313" key="16">
    <source>
        <dbReference type="Proteomes" id="UP000005850"/>
    </source>
</evidence>
<keyword evidence="5" id="KW-0597">Phosphoprotein</keyword>
<comment type="subcellular location">
    <subcellularLocation>
        <location evidence="2">Cell membrane</location>
        <topology evidence="2">Multi-pass membrane protein</topology>
    </subcellularLocation>
</comment>
<dbReference type="Pfam" id="PF00512">
    <property type="entry name" value="HisKA"/>
    <property type="match status" value="1"/>
</dbReference>
<evidence type="ECO:0000256" key="11">
    <source>
        <dbReference type="ARBA" id="ARBA00023136"/>
    </source>
</evidence>
<dbReference type="Gene3D" id="6.10.340.10">
    <property type="match status" value="1"/>
</dbReference>
<evidence type="ECO:0000259" key="13">
    <source>
        <dbReference type="PROSITE" id="PS50109"/>
    </source>
</evidence>
<evidence type="ECO:0000256" key="3">
    <source>
        <dbReference type="ARBA" id="ARBA00012438"/>
    </source>
</evidence>
<dbReference type="InterPro" id="IPR004358">
    <property type="entry name" value="Sig_transdc_His_kin-like_C"/>
</dbReference>
<dbReference type="Gene3D" id="1.10.287.130">
    <property type="match status" value="1"/>
</dbReference>
<dbReference type="GO" id="GO:0000155">
    <property type="term" value="F:phosphorelay sensor kinase activity"/>
    <property type="evidence" value="ECO:0007669"/>
    <property type="project" value="InterPro"/>
</dbReference>
<feature type="transmembrane region" description="Helical" evidence="12">
    <location>
        <begin position="16"/>
        <end position="43"/>
    </location>
</feature>
<dbReference type="HOGENOM" id="CLU_000445_89_6_9"/>
<keyword evidence="9" id="KW-0067">ATP-binding</keyword>
<dbReference type="GO" id="GO:0016036">
    <property type="term" value="P:cellular response to phosphate starvation"/>
    <property type="evidence" value="ECO:0007669"/>
    <property type="project" value="TreeGrafter"/>
</dbReference>
<gene>
    <name evidence="15" type="primary">yycG_2</name>
    <name evidence="15" type="ORF">BRLA_c016240</name>
</gene>
<evidence type="ECO:0000256" key="7">
    <source>
        <dbReference type="ARBA" id="ARBA00022741"/>
    </source>
</evidence>
<keyword evidence="6 15" id="KW-0808">Transferase</keyword>
<dbReference type="Pfam" id="PF00672">
    <property type="entry name" value="HAMP"/>
    <property type="match status" value="1"/>
</dbReference>
<feature type="domain" description="Histidine kinase" evidence="13">
    <location>
        <begin position="265"/>
        <end position="486"/>
    </location>
</feature>
<keyword evidence="10" id="KW-0902">Two-component regulatory system</keyword>
<evidence type="ECO:0000313" key="15">
    <source>
        <dbReference type="EMBL" id="AIG25948.1"/>
    </source>
</evidence>
<dbReference type="InterPro" id="IPR005467">
    <property type="entry name" value="His_kinase_dom"/>
</dbReference>
<sequence>MGHGQMKSKRTVKRQFLMYFTLTLGLSFIMTIVVWSFIFWAFFQAGSSFIRPANYYEKQMTAIRSYINEQGSRLLQQEKRKELENVIPLEGMDYAIYLLNGKQLYGTIQHSPISNQKQLLTMLNTIENVKANKIRHVHPLVDETDSLQGAIVLEYELAISGATPELTPVVKIFRLMTVLLPFILVCVFAWIFGHRFNKQLNEPIQQLIEGTKRVQSRDLNFTFSYEGTQELTQLTQAFEDMRKALSDSLQREMHLVQERRDMVAALAHDLRTPLAIIQGHVEGLMNGGPKRQERLDSYLLTIQKNTQRAARMIGEINEVSEMEKPEFRLQWQDVDLQQFVRDKVSDYEQLCHQQRLHFLCSYEDLRQKRTTIKMDPDRIAQIVDNVVSNSSRFTAENGEIHWELCMTDLQWTMKVSDTGSGFSKSSTPFLFDKFYQEDRLQPQRKGHAGLGLYIVKLLTMKHGGTVEASNTPEGGAYVLFHFPIRSGKE</sequence>
<evidence type="ECO:0000256" key="8">
    <source>
        <dbReference type="ARBA" id="ARBA00022777"/>
    </source>
</evidence>
<keyword evidence="7" id="KW-0547">Nucleotide-binding</keyword>
<feature type="domain" description="HAMP" evidence="14">
    <location>
        <begin position="198"/>
        <end position="250"/>
    </location>
</feature>
<evidence type="ECO:0000256" key="2">
    <source>
        <dbReference type="ARBA" id="ARBA00004651"/>
    </source>
</evidence>
<dbReference type="SUPFAM" id="SSF55874">
    <property type="entry name" value="ATPase domain of HSP90 chaperone/DNA topoisomerase II/histidine kinase"/>
    <property type="match status" value="1"/>
</dbReference>
<dbReference type="SUPFAM" id="SSF158472">
    <property type="entry name" value="HAMP domain-like"/>
    <property type="match status" value="1"/>
</dbReference>
<evidence type="ECO:0000259" key="14">
    <source>
        <dbReference type="PROSITE" id="PS50885"/>
    </source>
</evidence>
<dbReference type="InterPro" id="IPR036890">
    <property type="entry name" value="HATPase_C_sf"/>
</dbReference>
<feature type="transmembrane region" description="Helical" evidence="12">
    <location>
        <begin position="172"/>
        <end position="192"/>
    </location>
</feature>
<dbReference type="SUPFAM" id="SSF47384">
    <property type="entry name" value="Homodimeric domain of signal transducing histidine kinase"/>
    <property type="match status" value="1"/>
</dbReference>
<dbReference type="PROSITE" id="PS50885">
    <property type="entry name" value="HAMP"/>
    <property type="match status" value="1"/>
</dbReference>
<dbReference type="Proteomes" id="UP000005850">
    <property type="component" value="Chromosome"/>
</dbReference>